<reference evidence="2" key="1">
    <citation type="submission" date="2020-08" db="EMBL/GenBank/DDBJ databases">
        <title>Genome public.</title>
        <authorList>
            <person name="Liu C."/>
            <person name="Sun Q."/>
        </authorList>
    </citation>
    <scope>NUCLEOTIDE SEQUENCE</scope>
    <source>
        <strain evidence="2">NSJ-54</strain>
    </source>
</reference>
<keyword evidence="3" id="KW-1185">Reference proteome</keyword>
<dbReference type="Gene3D" id="3.40.50.10490">
    <property type="entry name" value="Glucose-6-phosphate isomerase like protein, domain 1"/>
    <property type="match status" value="1"/>
</dbReference>
<dbReference type="InterPro" id="IPR035461">
    <property type="entry name" value="GmhA/DiaA"/>
</dbReference>
<dbReference type="Proteomes" id="UP000660861">
    <property type="component" value="Unassembled WGS sequence"/>
</dbReference>
<dbReference type="PROSITE" id="PS51464">
    <property type="entry name" value="SIS"/>
    <property type="match status" value="1"/>
</dbReference>
<dbReference type="GO" id="GO:1901135">
    <property type="term" value="P:carbohydrate derivative metabolic process"/>
    <property type="evidence" value="ECO:0007669"/>
    <property type="project" value="InterPro"/>
</dbReference>
<dbReference type="PANTHER" id="PTHR30390">
    <property type="entry name" value="SEDOHEPTULOSE 7-PHOSPHATE ISOMERASE / DNAA INITIATOR-ASSOCIATING FACTOR FOR REPLICATION INITIATION"/>
    <property type="match status" value="1"/>
</dbReference>
<dbReference type="InterPro" id="IPR050099">
    <property type="entry name" value="SIS_GmhA/DiaA_subfam"/>
</dbReference>
<dbReference type="GO" id="GO:0097367">
    <property type="term" value="F:carbohydrate derivative binding"/>
    <property type="evidence" value="ECO:0007669"/>
    <property type="project" value="InterPro"/>
</dbReference>
<dbReference type="CDD" id="cd05006">
    <property type="entry name" value="SIS_GmhA"/>
    <property type="match status" value="1"/>
</dbReference>
<gene>
    <name evidence="2" type="ORF">H8709_06365</name>
</gene>
<dbReference type="AlphaFoldDB" id="A0A926IBM9"/>
<accession>A0A926IBM9</accession>
<dbReference type="EMBL" id="JACRTC010000003">
    <property type="protein sequence ID" value="MBC8570453.1"/>
    <property type="molecule type" value="Genomic_DNA"/>
</dbReference>
<protein>
    <submittedName>
        <fullName evidence="2">SIS domain-containing protein</fullName>
    </submittedName>
</protein>
<dbReference type="RefSeq" id="WP_262397546.1">
    <property type="nucleotide sequence ID" value="NZ_JACRTC010000003.1"/>
</dbReference>
<dbReference type="InterPro" id="IPR001347">
    <property type="entry name" value="SIS_dom"/>
</dbReference>
<evidence type="ECO:0000313" key="3">
    <source>
        <dbReference type="Proteomes" id="UP000660861"/>
    </source>
</evidence>
<sequence>MHNAQDYLHVLKSEIDRMDVEAIDRVVALLKEKKGTQTQIFLAGNGGSAATVNHFMCDFSKNAIPGDVGRFKVISLANSVSSITALGNDYTFADIFSEQLKNLMNDGDILLAVSASGNSPNILQACEYVKSRNGIVIGLTGFDGGRLDQMADYPIHCDCDCIEQVEDMHLMVLHILVCAFKLGF</sequence>
<name>A0A926IBM9_9FIRM</name>
<dbReference type="PANTHER" id="PTHR30390:SF8">
    <property type="entry name" value="SUGAR ISOMERASE (SIS)"/>
    <property type="match status" value="1"/>
</dbReference>
<dbReference type="Pfam" id="PF13580">
    <property type="entry name" value="SIS_2"/>
    <property type="match status" value="1"/>
</dbReference>
<organism evidence="2 3">
    <name type="scientific">Zongyangia hominis</name>
    <dbReference type="NCBI Taxonomy" id="2763677"/>
    <lineage>
        <taxon>Bacteria</taxon>
        <taxon>Bacillati</taxon>
        <taxon>Bacillota</taxon>
        <taxon>Clostridia</taxon>
        <taxon>Eubacteriales</taxon>
        <taxon>Oscillospiraceae</taxon>
        <taxon>Zongyangia</taxon>
    </lineage>
</organism>
<dbReference type="SUPFAM" id="SSF53697">
    <property type="entry name" value="SIS domain"/>
    <property type="match status" value="1"/>
</dbReference>
<proteinExistence type="predicted"/>
<evidence type="ECO:0000313" key="2">
    <source>
        <dbReference type="EMBL" id="MBC8570453.1"/>
    </source>
</evidence>
<comment type="caution">
    <text evidence="2">The sequence shown here is derived from an EMBL/GenBank/DDBJ whole genome shotgun (WGS) entry which is preliminary data.</text>
</comment>
<dbReference type="InterPro" id="IPR046348">
    <property type="entry name" value="SIS_dom_sf"/>
</dbReference>
<feature type="domain" description="SIS" evidence="1">
    <location>
        <begin position="26"/>
        <end position="184"/>
    </location>
</feature>
<evidence type="ECO:0000259" key="1">
    <source>
        <dbReference type="PROSITE" id="PS51464"/>
    </source>
</evidence>